<sequence>MELRQKVVPLAYGNVLEVGMGSAVNMTLYNPMKVNMIWGLEPSLGMRKKALKNLAKSPIQVEWLSLPGEQIPLDDHCVDSVVLTYTLCTIADWRAAMKQIHRVLKPDGKILFCEHGQAPDDSIKKWQNRLNRLWGNAFGGCNLNRPMIENIQSSGFTIDWFESNYIKGMPKFASYISCGVATKVTSEPFFYFGTVG</sequence>
<name>A0A3N4DUJ5_9GAMM</name>
<gene>
    <name evidence="3" type="ORF">EGC77_15805</name>
    <name evidence="2" type="ORF">EGC80_01050</name>
</gene>
<dbReference type="OrthoDB" id="323463at2"/>
<dbReference type="GO" id="GO:0032259">
    <property type="term" value="P:methylation"/>
    <property type="evidence" value="ECO:0007669"/>
    <property type="project" value="UniProtKB-KW"/>
</dbReference>
<dbReference type="PANTHER" id="PTHR45036:SF1">
    <property type="entry name" value="METHYLTRANSFERASE LIKE 7A"/>
    <property type="match status" value="1"/>
</dbReference>
<keyword evidence="4" id="KW-1185">Reference proteome</keyword>
<dbReference type="InterPro" id="IPR052356">
    <property type="entry name" value="Thiol_S-MT"/>
</dbReference>
<organism evidence="3 5">
    <name type="scientific">Shewanella psychromarinicola</name>
    <dbReference type="NCBI Taxonomy" id="2487742"/>
    <lineage>
        <taxon>Bacteria</taxon>
        <taxon>Pseudomonadati</taxon>
        <taxon>Pseudomonadota</taxon>
        <taxon>Gammaproteobacteria</taxon>
        <taxon>Alteromonadales</taxon>
        <taxon>Shewanellaceae</taxon>
        <taxon>Shewanella</taxon>
    </lineage>
</organism>
<feature type="domain" description="Methyltransferase type 11" evidence="1">
    <location>
        <begin position="16"/>
        <end position="112"/>
    </location>
</feature>
<dbReference type="Gene3D" id="3.40.50.150">
    <property type="entry name" value="Vaccinia Virus protein VP39"/>
    <property type="match status" value="1"/>
</dbReference>
<reference evidence="5" key="2">
    <citation type="submission" date="2018-11" db="EMBL/GenBank/DDBJ databases">
        <title>Shewanella sp. R106.</title>
        <authorList>
            <person name="Hwang Y.J."/>
            <person name="Hwang C.Y."/>
        </authorList>
    </citation>
    <scope>NUCLEOTIDE SEQUENCE [LARGE SCALE GENOMIC DNA]</scope>
    <source>
        <strain evidence="5">R106</strain>
    </source>
</reference>
<dbReference type="Proteomes" id="UP000278855">
    <property type="component" value="Unassembled WGS sequence"/>
</dbReference>
<accession>A0A3N4DUJ5</accession>
<dbReference type="InterPro" id="IPR013216">
    <property type="entry name" value="Methyltransf_11"/>
</dbReference>
<dbReference type="Pfam" id="PF08241">
    <property type="entry name" value="Methyltransf_11"/>
    <property type="match status" value="1"/>
</dbReference>
<evidence type="ECO:0000259" key="1">
    <source>
        <dbReference type="Pfam" id="PF08241"/>
    </source>
</evidence>
<dbReference type="GO" id="GO:0008757">
    <property type="term" value="F:S-adenosylmethionine-dependent methyltransferase activity"/>
    <property type="evidence" value="ECO:0007669"/>
    <property type="project" value="InterPro"/>
</dbReference>
<reference evidence="3" key="3">
    <citation type="submission" date="2018-11" db="EMBL/GenBank/DDBJ databases">
        <authorList>
            <person name="Hwang Y.J."/>
            <person name="Hwang C.Y."/>
        </authorList>
    </citation>
    <scope>NUCLEOTIDE SEQUENCE</scope>
    <source>
        <strain evidence="3">R106</strain>
    </source>
</reference>
<evidence type="ECO:0000313" key="4">
    <source>
        <dbReference type="Proteomes" id="UP000273778"/>
    </source>
</evidence>
<dbReference type="CDD" id="cd02440">
    <property type="entry name" value="AdoMet_MTases"/>
    <property type="match status" value="1"/>
</dbReference>
<evidence type="ECO:0000313" key="3">
    <source>
        <dbReference type="EMBL" id="RPA27928.1"/>
    </source>
</evidence>
<reference evidence="2 4" key="1">
    <citation type="submission" date="2018-11" db="EMBL/GenBank/DDBJ databases">
        <title>Shewanella sp. M2.</title>
        <authorList>
            <person name="Hwang Y.J."/>
            <person name="Hwang C.Y."/>
        </authorList>
    </citation>
    <scope>NUCLEOTIDE SEQUENCE [LARGE SCALE GENOMIC DNA]</scope>
    <source>
        <strain evidence="2 4">M2</strain>
    </source>
</reference>
<dbReference type="KEGG" id="spsr:EGC80_01050"/>
<dbReference type="PANTHER" id="PTHR45036">
    <property type="entry name" value="METHYLTRANSFERASE LIKE 7B"/>
    <property type="match status" value="1"/>
</dbReference>
<keyword evidence="3" id="KW-0489">Methyltransferase</keyword>
<protein>
    <submittedName>
        <fullName evidence="3">Class I SAM-dependent methyltransferase</fullName>
    </submittedName>
</protein>
<dbReference type="SUPFAM" id="SSF53335">
    <property type="entry name" value="S-adenosyl-L-methionine-dependent methyltransferases"/>
    <property type="match status" value="1"/>
</dbReference>
<evidence type="ECO:0000313" key="5">
    <source>
        <dbReference type="Proteomes" id="UP000278855"/>
    </source>
</evidence>
<evidence type="ECO:0000313" key="2">
    <source>
        <dbReference type="EMBL" id="AZG37342.1"/>
    </source>
</evidence>
<dbReference type="InterPro" id="IPR029063">
    <property type="entry name" value="SAM-dependent_MTases_sf"/>
</dbReference>
<dbReference type="EMBL" id="CP034073">
    <property type="protein sequence ID" value="AZG37342.1"/>
    <property type="molecule type" value="Genomic_DNA"/>
</dbReference>
<dbReference type="Proteomes" id="UP000273778">
    <property type="component" value="Chromosome"/>
</dbReference>
<dbReference type="RefSeq" id="WP_124013492.1">
    <property type="nucleotide sequence ID" value="NZ_CP034073.1"/>
</dbReference>
<dbReference type="EMBL" id="RKKB01000009">
    <property type="protein sequence ID" value="RPA27928.1"/>
    <property type="molecule type" value="Genomic_DNA"/>
</dbReference>
<dbReference type="AlphaFoldDB" id="A0A3N4DUJ5"/>
<keyword evidence="3" id="KW-0808">Transferase</keyword>
<proteinExistence type="predicted"/>